<protein>
    <submittedName>
        <fullName evidence="2">Uncharacterized protein</fullName>
    </submittedName>
</protein>
<accession>A0A0N7YMW1</accession>
<feature type="compositionally biased region" description="Polar residues" evidence="1">
    <location>
        <begin position="8"/>
        <end position="18"/>
    </location>
</feature>
<sequence length="54" mass="5942">MIPLAQPLVNTKGSTDTPQIVGPDWGPVLSFEYPYSDAEMSRYADGPEPSRTEE</sequence>
<keyword evidence="3" id="KW-1185">Reference proteome</keyword>
<name>A0A0N7YMW1_9ACTN</name>
<evidence type="ECO:0000313" key="3">
    <source>
        <dbReference type="Proteomes" id="UP000048965"/>
    </source>
</evidence>
<proteinExistence type="predicted"/>
<evidence type="ECO:0000313" key="2">
    <source>
        <dbReference type="EMBL" id="GAO12715.1"/>
    </source>
</evidence>
<gene>
    <name evidence="2" type="ORF">TPA0598_12_00830</name>
</gene>
<dbReference type="AlphaFoldDB" id="A0A0N7YMW1"/>
<dbReference type="Proteomes" id="UP000048965">
    <property type="component" value="Unassembled WGS sequence"/>
</dbReference>
<reference evidence="3" key="1">
    <citation type="submission" date="2014-09" db="EMBL/GenBank/DDBJ databases">
        <title>Whole genome shotgun sequence of Streptomyces sp. NBRC 110027.</title>
        <authorList>
            <person name="Komaki H."/>
            <person name="Ichikawa N."/>
            <person name="Katano-Makiyama Y."/>
            <person name="Hosoyama A."/>
            <person name="Hashimoto M."/>
            <person name="Uohara A."/>
            <person name="Kitahashi Y."/>
            <person name="Ohji S."/>
            <person name="Kimura A."/>
            <person name="Yamazoe A."/>
            <person name="Igarashi Y."/>
            <person name="Fujita N."/>
        </authorList>
    </citation>
    <scope>NUCLEOTIDE SEQUENCE [LARGE SCALE GENOMIC DNA]</scope>
    <source>
        <strain evidence="3">NBRC 110027</strain>
    </source>
</reference>
<comment type="caution">
    <text evidence="2">The sequence shown here is derived from an EMBL/GenBank/DDBJ whole genome shotgun (WGS) entry which is preliminary data.</text>
</comment>
<dbReference type="EMBL" id="BBNO01000012">
    <property type="protein sequence ID" value="GAO12715.1"/>
    <property type="molecule type" value="Genomic_DNA"/>
</dbReference>
<organism evidence="2 3">
    <name type="scientific">Streptomyces lydicamycinicus</name>
    <dbReference type="NCBI Taxonomy" id="1546107"/>
    <lineage>
        <taxon>Bacteria</taxon>
        <taxon>Bacillati</taxon>
        <taxon>Actinomycetota</taxon>
        <taxon>Actinomycetes</taxon>
        <taxon>Kitasatosporales</taxon>
        <taxon>Streptomycetaceae</taxon>
        <taxon>Streptomyces</taxon>
    </lineage>
</organism>
<reference evidence="2 3" key="2">
    <citation type="journal article" date="2015" name="Stand. Genomic Sci.">
        <title>Draft genome sequence of marine-derived Streptomyces sp. TP-A0598, a producer of anti-MRSA antibiotic lydicamycins.</title>
        <authorList>
            <person name="Komaki H."/>
            <person name="Ichikawa N."/>
            <person name="Hosoyama A."/>
            <person name="Fujita N."/>
            <person name="Igarashi Y."/>
        </authorList>
    </citation>
    <scope>NUCLEOTIDE SEQUENCE [LARGE SCALE GENOMIC DNA]</scope>
    <source>
        <strain evidence="2 3">NBRC 110027</strain>
    </source>
</reference>
<evidence type="ECO:0000256" key="1">
    <source>
        <dbReference type="SAM" id="MobiDB-lite"/>
    </source>
</evidence>
<feature type="region of interest" description="Disordered" evidence="1">
    <location>
        <begin position="1"/>
        <end position="25"/>
    </location>
</feature>